<reference evidence="1 2" key="1">
    <citation type="submission" date="2020-08" db="EMBL/GenBank/DDBJ databases">
        <title>Genemic of Streptomyces polyaspartic.</title>
        <authorList>
            <person name="Liu W."/>
        </authorList>
    </citation>
    <scope>NUCLEOTIDE SEQUENCE [LARGE SCALE GENOMIC DNA]</scope>
    <source>
        <strain evidence="1 2">TRM66268-LWL</strain>
    </source>
</reference>
<keyword evidence="2" id="KW-1185">Reference proteome</keyword>
<accession>A0ABR7SVS8</accession>
<comment type="caution">
    <text evidence="1">The sequence shown here is derived from an EMBL/GenBank/DDBJ whole genome shotgun (WGS) entry which is preliminary data.</text>
</comment>
<protein>
    <submittedName>
        <fullName evidence="1">Uncharacterized protein</fullName>
    </submittedName>
</protein>
<sequence>MVVNATAWHGDSASHVPISEQEQQRHVFAGGSWGGTMNIPTNSDPSTDQISAQALSFIQITDPLELPAVLGRANG</sequence>
<name>A0ABR7SVS8_9ACTN</name>
<dbReference type="RefSeq" id="WP_187820011.1">
    <property type="nucleotide sequence ID" value="NZ_JACTVJ010000052.1"/>
</dbReference>
<gene>
    <name evidence="1" type="ORF">H9Y04_44765</name>
</gene>
<dbReference type="EMBL" id="JACTVJ010000052">
    <property type="protein sequence ID" value="MBC9719610.1"/>
    <property type="molecule type" value="Genomic_DNA"/>
</dbReference>
<proteinExistence type="predicted"/>
<evidence type="ECO:0000313" key="1">
    <source>
        <dbReference type="EMBL" id="MBC9719610.1"/>
    </source>
</evidence>
<organism evidence="1 2">
    <name type="scientific">Streptomyces polyasparticus</name>
    <dbReference type="NCBI Taxonomy" id="2767826"/>
    <lineage>
        <taxon>Bacteria</taxon>
        <taxon>Bacillati</taxon>
        <taxon>Actinomycetota</taxon>
        <taxon>Actinomycetes</taxon>
        <taxon>Kitasatosporales</taxon>
        <taxon>Streptomycetaceae</taxon>
        <taxon>Streptomyces</taxon>
    </lineage>
</organism>
<dbReference type="Proteomes" id="UP000642284">
    <property type="component" value="Unassembled WGS sequence"/>
</dbReference>
<evidence type="ECO:0000313" key="2">
    <source>
        <dbReference type="Proteomes" id="UP000642284"/>
    </source>
</evidence>